<proteinExistence type="predicted"/>
<name>I4LZ36_GARVA</name>
<dbReference type="EMBL" id="ADER01000001">
    <property type="protein sequence ID" value="EIK82226.1"/>
    <property type="molecule type" value="Genomic_DNA"/>
</dbReference>
<gene>
    <name evidence="1" type="ORF">CGSMWGv1400E_00040</name>
</gene>
<evidence type="ECO:0000313" key="2">
    <source>
        <dbReference type="Proteomes" id="UP000004884"/>
    </source>
</evidence>
<organism evidence="1 2">
    <name type="scientific">Gardnerella vaginalis 1400E</name>
    <dbReference type="NCBI Taxonomy" id="698956"/>
    <lineage>
        <taxon>Bacteria</taxon>
        <taxon>Bacillati</taxon>
        <taxon>Actinomycetota</taxon>
        <taxon>Actinomycetes</taxon>
        <taxon>Bifidobacteriales</taxon>
        <taxon>Bifidobacteriaceae</taxon>
        <taxon>Gardnerella</taxon>
    </lineage>
</organism>
<reference evidence="1 2" key="1">
    <citation type="journal article" date="2012" name="J. Bacteriol.">
        <title>Comparative Genomic Analyses of 17 Clinical Isolates of Gardnerella vaginalis Provide Evidence of Multiple Genetically Isolated Clades Consistent with Subspeciation into Genovars.</title>
        <authorList>
            <person name="Ahmed A."/>
            <person name="Earl J."/>
            <person name="Retchless A."/>
            <person name="Hillier S."/>
            <person name="Rabe L."/>
            <person name="Cherpes T."/>
            <person name="Powell E."/>
            <person name="Janto B."/>
            <person name="Eutsey R."/>
            <person name="Hiller N.L."/>
            <person name="Boissy R."/>
            <person name="Dahlgreen M."/>
            <person name="Hall B."/>
            <person name="Costerton J."/>
            <person name="Post J.C."/>
            <person name="Hu F."/>
            <person name="Ehrlich G."/>
        </authorList>
    </citation>
    <scope>NUCLEOTIDE SEQUENCE [LARGE SCALE GENOMIC DNA]</scope>
    <source>
        <strain evidence="1 2">1400E</strain>
    </source>
</reference>
<comment type="caution">
    <text evidence="1">The sequence shown here is derived from an EMBL/GenBank/DDBJ whole genome shotgun (WGS) entry which is preliminary data.</text>
</comment>
<dbReference type="AlphaFoldDB" id="I4LZ36"/>
<accession>I4LZ36</accession>
<protein>
    <submittedName>
        <fullName evidence="1">Uncharacterized protein</fullName>
    </submittedName>
</protein>
<sequence>MIIFLFFVFEEKHEVVVSRVIYGREKFYGRKKPILIGKIKNFSLIKLVCMVFF</sequence>
<evidence type="ECO:0000313" key="1">
    <source>
        <dbReference type="EMBL" id="EIK82226.1"/>
    </source>
</evidence>
<dbReference type="Proteomes" id="UP000004884">
    <property type="component" value="Unassembled WGS sequence"/>
</dbReference>